<evidence type="ECO:0000313" key="1">
    <source>
        <dbReference type="EMBL" id="RIB19604.1"/>
    </source>
</evidence>
<reference evidence="1 2" key="1">
    <citation type="submission" date="2018-06" db="EMBL/GenBank/DDBJ databases">
        <title>Comparative genomics reveals the genomic features of Rhizophagus irregularis, R. cerebriforme, R. diaphanum and Gigaspora rosea, and their symbiotic lifestyle signature.</title>
        <authorList>
            <person name="Morin E."/>
            <person name="San Clemente H."/>
            <person name="Chen E.C.H."/>
            <person name="De La Providencia I."/>
            <person name="Hainaut M."/>
            <person name="Kuo A."/>
            <person name="Kohler A."/>
            <person name="Murat C."/>
            <person name="Tang N."/>
            <person name="Roy S."/>
            <person name="Loubradou J."/>
            <person name="Henrissat B."/>
            <person name="Grigoriev I.V."/>
            <person name="Corradi N."/>
            <person name="Roux C."/>
            <person name="Martin F.M."/>
        </authorList>
    </citation>
    <scope>NUCLEOTIDE SEQUENCE [LARGE SCALE GENOMIC DNA]</scope>
    <source>
        <strain evidence="1 2">DAOM 194757</strain>
    </source>
</reference>
<protein>
    <submittedName>
        <fullName evidence="1">Uncharacterized protein</fullName>
    </submittedName>
</protein>
<evidence type="ECO:0000313" key="2">
    <source>
        <dbReference type="Proteomes" id="UP000266673"/>
    </source>
</evidence>
<name>A0A397VAT6_9GLOM</name>
<comment type="caution">
    <text evidence="1">The sequence shown here is derived from an EMBL/GenBank/DDBJ whole genome shotgun (WGS) entry which is preliminary data.</text>
</comment>
<keyword evidence="2" id="KW-1185">Reference proteome</keyword>
<dbReference type="Proteomes" id="UP000266673">
    <property type="component" value="Unassembled WGS sequence"/>
</dbReference>
<dbReference type="EMBL" id="QKWP01000464">
    <property type="protein sequence ID" value="RIB19604.1"/>
    <property type="molecule type" value="Genomic_DNA"/>
</dbReference>
<accession>A0A397VAT6</accession>
<sequence>MHGAHPTHEQNDDKNKPLQDDFPGNISQGCIETLINVVTSIPTCELLGPFESLAPLITVTESAIAVADPEQVCTQCNKDIIIAFDNFLKNNTFALQVLAQSGINQKSIDTMKLVLLSNVVLNSRIPDQPPQ</sequence>
<dbReference type="OrthoDB" id="2536450at2759"/>
<organism evidence="1 2">
    <name type="scientific">Gigaspora rosea</name>
    <dbReference type="NCBI Taxonomy" id="44941"/>
    <lineage>
        <taxon>Eukaryota</taxon>
        <taxon>Fungi</taxon>
        <taxon>Fungi incertae sedis</taxon>
        <taxon>Mucoromycota</taxon>
        <taxon>Glomeromycotina</taxon>
        <taxon>Glomeromycetes</taxon>
        <taxon>Diversisporales</taxon>
        <taxon>Gigasporaceae</taxon>
        <taxon>Gigaspora</taxon>
    </lineage>
</organism>
<dbReference type="AlphaFoldDB" id="A0A397VAT6"/>
<gene>
    <name evidence="1" type="ORF">C2G38_2181411</name>
</gene>
<proteinExistence type="predicted"/>